<protein>
    <recommendedName>
        <fullName evidence="6">Protein NDNF</fullName>
    </recommendedName>
</protein>
<dbReference type="EMBL" id="JAWDGP010001353">
    <property type="protein sequence ID" value="KAK3792670.1"/>
    <property type="molecule type" value="Genomic_DNA"/>
</dbReference>
<dbReference type="InterPro" id="IPR036116">
    <property type="entry name" value="FN3_sf"/>
</dbReference>
<dbReference type="Pfam" id="PF19433">
    <property type="entry name" value="NDNF_C"/>
    <property type="match status" value="1"/>
</dbReference>
<keyword evidence="5" id="KW-0325">Glycoprotein</keyword>
<comment type="caution">
    <text evidence="10">The sequence shown here is derived from an EMBL/GenBank/DDBJ whole genome shotgun (WGS) entry which is preliminary data.</text>
</comment>
<sequence length="874" mass="98821">MSGTTLFSSLVSYWPLTGHLMFLVEEAPLAGQCYVLCLLLGTTGWSVLCPLPSPRHHWLAPLAGQCYVLCLLLGTTGWSVLCPLPSPRHSWLAQLTGQCYVLCLLLGTAGWSELCPLPSPRHNWLAQLTGQCYVLCLLLGTTGWSVLCPLPSPVLRSVRTSLDRAVFSGERNMERQWTMPMCECLLDQQQQGPRPSPCRTAVQLAPRLVALYCLAALATWPCDGLYSPAVPGSTNWSTNLMWNVTSILEIGNTTSAAHTPSRDVEHQVEAEFVTNSSSHEVRARSGPRGVKKDYAHLRLSRSPRAGWARDEMRERLQTFADSHILVLGAEQVRYMSRKKPRTFFFSIKATTWLELVLTPCSSNVTWSFHEKVLVPALHGLGFKTQRSQYRKLFSYTGWDRQTFKAKLVPNTYSINVTSLNAVFDSRVFIYLNTAPDLAAGSGLLYPPLPRDSLVKATAKGSNKMARKLEIWWKPAVPWGHGVRLEYCLAINRVMNFRTSCAALASVTGVQRPKQADWGYPERQKSKPKDKDRPVSAKPPKDIFYSCIGNKTSFIYTEGVGDLRLRPGSRYYIDVFVKNKKKDTFSTYKGVSARIKRKTRQILKVGDSRTFKLRPRKRPQVEIRLNETFPKLVLEISSCQGEIPVHIFRNGKRVRRKKVSRYKQIVIVNESPGNFVVRFPMSKRKRKTGRVYSKAMRKRRRKRKKGVTFVTLSLPLQRDPIKAFPKDMSVSVLPYLSGCQNVTLEWRPAGPNQTYCVYRRQVANTSHPEQEVKDVCRSANAAPRHTTLAGCISHHVNHPDRDTLTYNVHGLEPGMCYRFDVLISRRGMASVPYDGVHVRTPAKCNSNKRLSHKLFRCSQRSRRKGVGRRGRRGNG</sequence>
<feature type="domain" description="Protein NDNF C-terminal" evidence="9">
    <location>
        <begin position="698"/>
        <end position="843"/>
    </location>
</feature>
<feature type="domain" description="Neuron-derived neurotrophic factor first Fn(III)" evidence="8">
    <location>
        <begin position="470"/>
        <end position="593"/>
    </location>
</feature>
<dbReference type="InterPro" id="IPR013783">
    <property type="entry name" value="Ig-like_fold"/>
</dbReference>
<evidence type="ECO:0000256" key="5">
    <source>
        <dbReference type="ARBA" id="ARBA00023180"/>
    </source>
</evidence>
<dbReference type="SUPFAM" id="SSF49265">
    <property type="entry name" value="Fibronectin type III"/>
    <property type="match status" value="1"/>
</dbReference>
<name>A0AAE1ARZ5_9GAST</name>
<dbReference type="InterPro" id="IPR045805">
    <property type="entry name" value="NDNF_C"/>
</dbReference>
<keyword evidence="2" id="KW-0964">Secreted</keyword>
<evidence type="ECO:0000256" key="3">
    <source>
        <dbReference type="ARBA" id="ARBA00022729"/>
    </source>
</evidence>
<organism evidence="10 11">
    <name type="scientific">Elysia crispata</name>
    <name type="common">lettuce slug</name>
    <dbReference type="NCBI Taxonomy" id="231223"/>
    <lineage>
        <taxon>Eukaryota</taxon>
        <taxon>Metazoa</taxon>
        <taxon>Spiralia</taxon>
        <taxon>Lophotrochozoa</taxon>
        <taxon>Mollusca</taxon>
        <taxon>Gastropoda</taxon>
        <taxon>Heterobranchia</taxon>
        <taxon>Euthyneura</taxon>
        <taxon>Panpulmonata</taxon>
        <taxon>Sacoglossa</taxon>
        <taxon>Placobranchoidea</taxon>
        <taxon>Plakobranchidae</taxon>
        <taxon>Elysia</taxon>
    </lineage>
</organism>
<dbReference type="Proteomes" id="UP001283361">
    <property type="component" value="Unassembled WGS sequence"/>
</dbReference>
<dbReference type="AlphaFoldDB" id="A0AAE1ARZ5"/>
<dbReference type="GO" id="GO:0005576">
    <property type="term" value="C:extracellular region"/>
    <property type="evidence" value="ECO:0007669"/>
    <property type="project" value="UniProtKB-SubCell"/>
</dbReference>
<feature type="region of interest" description="Disordered" evidence="7">
    <location>
        <begin position="514"/>
        <end position="537"/>
    </location>
</feature>
<accession>A0AAE1ARZ5</accession>
<dbReference type="Pfam" id="PF10179">
    <property type="entry name" value="NDNF"/>
    <property type="match status" value="1"/>
</dbReference>
<keyword evidence="11" id="KW-1185">Reference proteome</keyword>
<evidence type="ECO:0000256" key="1">
    <source>
        <dbReference type="ARBA" id="ARBA00004613"/>
    </source>
</evidence>
<dbReference type="InterPro" id="IPR055271">
    <property type="entry name" value="NDNF_Fn(III)_1"/>
</dbReference>
<evidence type="ECO:0000256" key="6">
    <source>
        <dbReference type="ARBA" id="ARBA00024096"/>
    </source>
</evidence>
<evidence type="ECO:0000259" key="8">
    <source>
        <dbReference type="Pfam" id="PF10179"/>
    </source>
</evidence>
<proteinExistence type="predicted"/>
<comment type="subcellular location">
    <subcellularLocation>
        <location evidence="1">Secreted</location>
    </subcellularLocation>
</comment>
<dbReference type="Gene3D" id="2.60.40.10">
    <property type="entry name" value="Immunoglobulins"/>
    <property type="match status" value="1"/>
</dbReference>
<evidence type="ECO:0000256" key="4">
    <source>
        <dbReference type="ARBA" id="ARBA00022737"/>
    </source>
</evidence>
<reference evidence="10" key="1">
    <citation type="journal article" date="2023" name="G3 (Bethesda)">
        <title>A reference genome for the long-term kleptoplast-retaining sea slug Elysia crispata morphotype clarki.</title>
        <authorList>
            <person name="Eastman K.E."/>
            <person name="Pendleton A.L."/>
            <person name="Shaikh M.A."/>
            <person name="Suttiyut T."/>
            <person name="Ogas R."/>
            <person name="Tomko P."/>
            <person name="Gavelis G."/>
            <person name="Widhalm J.R."/>
            <person name="Wisecaver J.H."/>
        </authorList>
    </citation>
    <scope>NUCLEOTIDE SEQUENCE</scope>
    <source>
        <strain evidence="10">ECLA1</strain>
    </source>
</reference>
<gene>
    <name evidence="10" type="ORF">RRG08_032307</name>
</gene>
<feature type="compositionally biased region" description="Basic and acidic residues" evidence="7">
    <location>
        <begin position="519"/>
        <end position="537"/>
    </location>
</feature>
<evidence type="ECO:0000256" key="7">
    <source>
        <dbReference type="SAM" id="MobiDB-lite"/>
    </source>
</evidence>
<evidence type="ECO:0000313" key="11">
    <source>
        <dbReference type="Proteomes" id="UP001283361"/>
    </source>
</evidence>
<dbReference type="PANTHER" id="PTHR14619">
    <property type="entry name" value="NEURON-DERIVED NEUROTROPHIC FACTOR"/>
    <property type="match status" value="1"/>
</dbReference>
<evidence type="ECO:0000259" key="9">
    <source>
        <dbReference type="Pfam" id="PF19433"/>
    </source>
</evidence>
<evidence type="ECO:0000313" key="10">
    <source>
        <dbReference type="EMBL" id="KAK3792670.1"/>
    </source>
</evidence>
<dbReference type="PANTHER" id="PTHR14619:SF3">
    <property type="entry name" value="PROTEIN NDNF"/>
    <property type="match status" value="1"/>
</dbReference>
<keyword evidence="4" id="KW-0677">Repeat</keyword>
<evidence type="ECO:0000256" key="2">
    <source>
        <dbReference type="ARBA" id="ARBA00022525"/>
    </source>
</evidence>
<dbReference type="InterPro" id="IPR019326">
    <property type="entry name" value="NDNF"/>
</dbReference>
<keyword evidence="3" id="KW-0732">Signal</keyword>